<feature type="domain" description="TauD/TfdA-like" evidence="4">
    <location>
        <begin position="40"/>
        <end position="329"/>
    </location>
</feature>
<reference evidence="5" key="1">
    <citation type="submission" date="2019-10" db="EMBL/GenBank/DDBJ databases">
        <title>Draft genome sequece of Microseira wollei NIES-4236.</title>
        <authorList>
            <person name="Yamaguchi H."/>
            <person name="Suzuki S."/>
            <person name="Kawachi M."/>
        </authorList>
    </citation>
    <scope>NUCLEOTIDE SEQUENCE</scope>
    <source>
        <strain evidence="5">NIES-4236</strain>
    </source>
</reference>
<dbReference type="SUPFAM" id="SSF51197">
    <property type="entry name" value="Clavaminate synthase-like"/>
    <property type="match status" value="1"/>
</dbReference>
<dbReference type="EMBL" id="BLAY01000032">
    <property type="protein sequence ID" value="GET37652.1"/>
    <property type="molecule type" value="Genomic_DNA"/>
</dbReference>
<comment type="caution">
    <text evidence="5">The sequence shown here is derived from an EMBL/GenBank/DDBJ whole genome shotgun (WGS) entry which is preliminary data.</text>
</comment>
<evidence type="ECO:0000313" key="5">
    <source>
        <dbReference type="EMBL" id="GET37652.1"/>
    </source>
</evidence>
<evidence type="ECO:0000259" key="4">
    <source>
        <dbReference type="Pfam" id="PF02668"/>
    </source>
</evidence>
<gene>
    <name evidence="5" type="ORF">MiSe_24060</name>
</gene>
<keyword evidence="5" id="KW-0223">Dioxygenase</keyword>
<evidence type="ECO:0000256" key="1">
    <source>
        <dbReference type="ARBA" id="ARBA00001954"/>
    </source>
</evidence>
<dbReference type="PANTHER" id="PTHR10696:SF56">
    <property type="entry name" value="TAUD_TFDA-LIKE DOMAIN-CONTAINING PROTEIN"/>
    <property type="match status" value="1"/>
</dbReference>
<dbReference type="GO" id="GO:0017000">
    <property type="term" value="P:antibiotic biosynthetic process"/>
    <property type="evidence" value="ECO:0007669"/>
    <property type="project" value="UniProtKB-KW"/>
</dbReference>
<protein>
    <submittedName>
        <fullName evidence="5">Taurine catabolism dioxygenase TauD/TfdA</fullName>
    </submittedName>
</protein>
<dbReference type="InterPro" id="IPR050411">
    <property type="entry name" value="AlphaKG_dependent_hydroxylases"/>
</dbReference>
<dbReference type="AlphaFoldDB" id="A0AAV3X4D5"/>
<dbReference type="Proteomes" id="UP001050975">
    <property type="component" value="Unassembled WGS sequence"/>
</dbReference>
<proteinExistence type="predicted"/>
<dbReference type="GO" id="GO:0051213">
    <property type="term" value="F:dioxygenase activity"/>
    <property type="evidence" value="ECO:0007669"/>
    <property type="project" value="UniProtKB-KW"/>
</dbReference>
<name>A0AAV3X4D5_9CYAN</name>
<dbReference type="PANTHER" id="PTHR10696">
    <property type="entry name" value="GAMMA-BUTYROBETAINE HYDROXYLASE-RELATED"/>
    <property type="match status" value="1"/>
</dbReference>
<sequence length="365" mass="41960">MKPLNLNPARRKPINLSSSELVKSNFIYPEKPLPLVLDPAIDGVNLLTWIASNREWLETQLLKYGGILFRNFQIDGIGEFEQCIKTISGNLLDYSYRSTPRHQISGKIYTSTEYPATQSIPLHNEMAYSRNWPLKIWFFCLKSAEQGGETPIADSRKIFERIPAKIKEKFMHKKVMYVRNYDDKLDLSWHNVFQKTNKSEVENYCRQAEIEFAWTSEDSLTTRQVCQAVAAHPKTGEMVWFNQAHLFHVSSLKSEIRESLLAAFKEEELPRNAYYGDGSPIETAVLDEIREIYQQEAIIFPWQDGDILMLDNMLASHGRQPFTGSRKVVVGMAELNIFRTYAKPLNVGCVRREYGTATSIYGVVV</sequence>
<evidence type="ECO:0000313" key="6">
    <source>
        <dbReference type="Proteomes" id="UP001050975"/>
    </source>
</evidence>
<accession>A0AAV3X4D5</accession>
<comment type="cofactor">
    <cofactor evidence="1">
        <name>Fe(2+)</name>
        <dbReference type="ChEBI" id="CHEBI:29033"/>
    </cofactor>
</comment>
<dbReference type="Pfam" id="PF02668">
    <property type="entry name" value="TauD"/>
    <property type="match status" value="1"/>
</dbReference>
<evidence type="ECO:0000256" key="2">
    <source>
        <dbReference type="ARBA" id="ARBA00023002"/>
    </source>
</evidence>
<keyword evidence="6" id="KW-1185">Reference proteome</keyword>
<dbReference type="InterPro" id="IPR003819">
    <property type="entry name" value="TauD/TfdA-like"/>
</dbReference>
<dbReference type="Gene3D" id="3.60.130.10">
    <property type="entry name" value="Clavaminate synthase-like"/>
    <property type="match status" value="1"/>
</dbReference>
<keyword evidence="3" id="KW-0045">Antibiotic biosynthesis</keyword>
<organism evidence="5 6">
    <name type="scientific">Microseira wollei NIES-4236</name>
    <dbReference type="NCBI Taxonomy" id="2530354"/>
    <lineage>
        <taxon>Bacteria</taxon>
        <taxon>Bacillati</taxon>
        <taxon>Cyanobacteriota</taxon>
        <taxon>Cyanophyceae</taxon>
        <taxon>Oscillatoriophycideae</taxon>
        <taxon>Aerosakkonematales</taxon>
        <taxon>Aerosakkonemataceae</taxon>
        <taxon>Microseira</taxon>
    </lineage>
</organism>
<evidence type="ECO:0000256" key="3">
    <source>
        <dbReference type="ARBA" id="ARBA00023194"/>
    </source>
</evidence>
<dbReference type="InterPro" id="IPR042098">
    <property type="entry name" value="TauD-like_sf"/>
</dbReference>
<dbReference type="RefSeq" id="WP_226579506.1">
    <property type="nucleotide sequence ID" value="NZ_BLAY01000032.1"/>
</dbReference>
<keyword evidence="2" id="KW-0560">Oxidoreductase</keyword>